<dbReference type="GeneID" id="63838437"/>
<dbReference type="PANTHER" id="PTHR43735:SF3">
    <property type="entry name" value="FERROPTOSIS SUPPRESSOR PROTEIN 1"/>
    <property type="match status" value="1"/>
</dbReference>
<dbReference type="InterPro" id="IPR036188">
    <property type="entry name" value="FAD/NAD-bd_sf"/>
</dbReference>
<dbReference type="OrthoDB" id="202203at2759"/>
<dbReference type="PANTHER" id="PTHR43735">
    <property type="entry name" value="APOPTOSIS-INDUCING FACTOR 1"/>
    <property type="match status" value="1"/>
</dbReference>
<dbReference type="EMBL" id="MU032346">
    <property type="protein sequence ID" value="KAF3767115.1"/>
    <property type="molecule type" value="Genomic_DNA"/>
</dbReference>
<keyword evidence="3" id="KW-0274">FAD</keyword>
<accession>A0A9P4Y6Q5</accession>
<evidence type="ECO:0000313" key="7">
    <source>
        <dbReference type="Proteomes" id="UP000803844"/>
    </source>
</evidence>
<dbReference type="Gene3D" id="3.50.50.100">
    <property type="match status" value="1"/>
</dbReference>
<keyword evidence="2" id="KW-0285">Flavoprotein</keyword>
<dbReference type="Pfam" id="PF07992">
    <property type="entry name" value="Pyr_redox_2"/>
    <property type="match status" value="1"/>
</dbReference>
<dbReference type="AlphaFoldDB" id="A0A9P4Y6Q5"/>
<evidence type="ECO:0000313" key="6">
    <source>
        <dbReference type="EMBL" id="KAF3767115.1"/>
    </source>
</evidence>
<dbReference type="GO" id="GO:0050660">
    <property type="term" value="F:flavin adenine dinucleotide binding"/>
    <property type="evidence" value="ECO:0007669"/>
    <property type="project" value="TreeGrafter"/>
</dbReference>
<feature type="domain" description="FAD/NAD(P)-binding" evidence="5">
    <location>
        <begin position="6"/>
        <end position="318"/>
    </location>
</feature>
<dbReference type="SUPFAM" id="SSF51905">
    <property type="entry name" value="FAD/NAD(P)-binding domain"/>
    <property type="match status" value="1"/>
</dbReference>
<evidence type="ECO:0000256" key="1">
    <source>
        <dbReference type="ARBA" id="ARBA00006442"/>
    </source>
</evidence>
<dbReference type="GO" id="GO:0005737">
    <property type="term" value="C:cytoplasm"/>
    <property type="evidence" value="ECO:0007669"/>
    <property type="project" value="TreeGrafter"/>
</dbReference>
<dbReference type="PRINTS" id="PR00411">
    <property type="entry name" value="PNDRDTASEI"/>
</dbReference>
<keyword evidence="4" id="KW-0560">Oxidoreductase</keyword>
<dbReference type="InterPro" id="IPR023753">
    <property type="entry name" value="FAD/NAD-binding_dom"/>
</dbReference>
<organism evidence="6 7">
    <name type="scientific">Cryphonectria parasitica (strain ATCC 38755 / EP155)</name>
    <dbReference type="NCBI Taxonomy" id="660469"/>
    <lineage>
        <taxon>Eukaryota</taxon>
        <taxon>Fungi</taxon>
        <taxon>Dikarya</taxon>
        <taxon>Ascomycota</taxon>
        <taxon>Pezizomycotina</taxon>
        <taxon>Sordariomycetes</taxon>
        <taxon>Sordariomycetidae</taxon>
        <taxon>Diaporthales</taxon>
        <taxon>Cryphonectriaceae</taxon>
        <taxon>Cryphonectria-Endothia species complex</taxon>
        <taxon>Cryphonectria</taxon>
    </lineage>
</organism>
<reference evidence="6" key="1">
    <citation type="journal article" date="2020" name="Phytopathology">
        <title>Genome sequence of the chestnut blight fungus Cryphonectria parasitica EP155: A fundamental resource for an archetypical invasive plant pathogen.</title>
        <authorList>
            <person name="Crouch J.A."/>
            <person name="Dawe A."/>
            <person name="Aerts A."/>
            <person name="Barry K."/>
            <person name="Churchill A.C.L."/>
            <person name="Grimwood J."/>
            <person name="Hillman B."/>
            <person name="Milgroom M.G."/>
            <person name="Pangilinan J."/>
            <person name="Smith M."/>
            <person name="Salamov A."/>
            <person name="Schmutz J."/>
            <person name="Yadav J."/>
            <person name="Grigoriev I.V."/>
            <person name="Nuss D."/>
        </authorList>
    </citation>
    <scope>NUCLEOTIDE SEQUENCE</scope>
    <source>
        <strain evidence="6">EP155</strain>
    </source>
</reference>
<evidence type="ECO:0000259" key="5">
    <source>
        <dbReference type="Pfam" id="PF07992"/>
    </source>
</evidence>
<comment type="caution">
    <text evidence="6">The sequence shown here is derived from an EMBL/GenBank/DDBJ whole genome shotgun (WGS) entry which is preliminary data.</text>
</comment>
<proteinExistence type="inferred from homology"/>
<keyword evidence="7" id="KW-1185">Reference proteome</keyword>
<dbReference type="Proteomes" id="UP000803844">
    <property type="component" value="Unassembled WGS sequence"/>
</dbReference>
<evidence type="ECO:0000256" key="4">
    <source>
        <dbReference type="ARBA" id="ARBA00023002"/>
    </source>
</evidence>
<dbReference type="PRINTS" id="PR00368">
    <property type="entry name" value="FADPNR"/>
</dbReference>
<protein>
    <submittedName>
        <fullName evidence="6">FAD/NAD(P)-binding domain-containing protein</fullName>
    </submittedName>
</protein>
<sequence length="415" mass="44546">MDSEKNIVILGGSYGGLSTAHYLLKHVLPKLPDNDSYKVILVSTSSQVFCRPACPRAMISDEAFSQEKLFVDIKPQFDQYGQKGLRFIHGTVTELDHKHRKVTITTHHGTSEVINFHAAVIATGSSSTSPLLGLQGDEKMLRERWASLRTSLSTATSIVIAGGGPAGVEAAGELGEHLNGRAGFLAARLPRPNVKITVVTSAQELLPALRPSLAGKAESLLAKVGVTVIKNTRVISVTPEGTGTDPALLTTPGTVLLADGRSLEADIYIPAMGTTPNTSFLTDRSLLSRDGRIETNSATLRVDGTGPDGRVYAIGDASTFARPAVHTILAAVPVLCSNMQRDLLRAAGQAVGGQDRVYREDKRETQLVPIGRTKGVGAAMGWQVPSFLVWLIKGRDYWLWTTGDLWSGKQWSKES</sequence>
<gene>
    <name evidence="6" type="ORF">M406DRAFT_337972</name>
</gene>
<dbReference type="RefSeq" id="XP_040778076.1">
    <property type="nucleotide sequence ID" value="XM_040921308.1"/>
</dbReference>
<name>A0A9P4Y6Q5_CRYP1</name>
<comment type="similarity">
    <text evidence="1">Belongs to the FAD-dependent oxidoreductase family.</text>
</comment>
<evidence type="ECO:0000256" key="2">
    <source>
        <dbReference type="ARBA" id="ARBA00022630"/>
    </source>
</evidence>
<evidence type="ECO:0000256" key="3">
    <source>
        <dbReference type="ARBA" id="ARBA00022827"/>
    </source>
</evidence>
<dbReference type="GO" id="GO:0004174">
    <property type="term" value="F:electron-transferring-flavoprotein dehydrogenase activity"/>
    <property type="evidence" value="ECO:0007669"/>
    <property type="project" value="TreeGrafter"/>
</dbReference>